<dbReference type="Gene3D" id="1.10.10.10">
    <property type="entry name" value="Winged helix-like DNA-binding domain superfamily/Winged helix DNA-binding domain"/>
    <property type="match status" value="1"/>
</dbReference>
<reference evidence="2" key="2">
    <citation type="journal article" date="2020" name="Microorganisms">
        <title>Osmotic Adaptation and Compatible Solute Biosynthesis of Phototrophic Bacteria as Revealed from Genome Analyses.</title>
        <authorList>
            <person name="Imhoff J.F."/>
            <person name="Rahn T."/>
            <person name="Kunzel S."/>
            <person name="Keller A."/>
            <person name="Neulinger S.C."/>
        </authorList>
    </citation>
    <scope>NUCLEOTIDE SEQUENCE</scope>
    <source>
        <strain evidence="2">IM 151</strain>
    </source>
</reference>
<reference evidence="2" key="1">
    <citation type="submission" date="2017-08" db="EMBL/GenBank/DDBJ databases">
        <authorList>
            <person name="Imhoff J.F."/>
            <person name="Rahn T."/>
            <person name="Kuenzel S."/>
            <person name="Neulinger S.C."/>
        </authorList>
    </citation>
    <scope>NUCLEOTIDE SEQUENCE</scope>
    <source>
        <strain evidence="2">IM 151</strain>
    </source>
</reference>
<organism evidence="2 3">
    <name type="scientific">Rubrivivax gelatinosus</name>
    <name type="common">Rhodocyclus gelatinosus</name>
    <name type="synonym">Rhodopseudomonas gelatinosa</name>
    <dbReference type="NCBI Taxonomy" id="28068"/>
    <lineage>
        <taxon>Bacteria</taxon>
        <taxon>Pseudomonadati</taxon>
        <taxon>Pseudomonadota</taxon>
        <taxon>Betaproteobacteria</taxon>
        <taxon>Burkholderiales</taxon>
        <taxon>Sphaerotilaceae</taxon>
        <taxon>Rubrivivax</taxon>
    </lineage>
</organism>
<keyword evidence="3" id="KW-1185">Reference proteome</keyword>
<dbReference type="EMBL" id="NRRU01000111">
    <property type="protein sequence ID" value="MBK1715307.1"/>
    <property type="molecule type" value="Genomic_DNA"/>
</dbReference>
<dbReference type="SMART" id="SM00421">
    <property type="entry name" value="HTH_LUXR"/>
    <property type="match status" value="1"/>
</dbReference>
<accession>A0ABS1E330</accession>
<evidence type="ECO:0000259" key="1">
    <source>
        <dbReference type="SMART" id="SM00421"/>
    </source>
</evidence>
<protein>
    <recommendedName>
        <fullName evidence="1">HTH luxR-type domain-containing protein</fullName>
    </recommendedName>
</protein>
<dbReference type="Proteomes" id="UP001041814">
    <property type="component" value="Unassembled WGS sequence"/>
</dbReference>
<dbReference type="InterPro" id="IPR036388">
    <property type="entry name" value="WH-like_DNA-bd_sf"/>
</dbReference>
<proteinExistence type="predicted"/>
<evidence type="ECO:0000313" key="2">
    <source>
        <dbReference type="EMBL" id="MBK1715307.1"/>
    </source>
</evidence>
<feature type="domain" description="HTH luxR-type" evidence="1">
    <location>
        <begin position="311"/>
        <end position="368"/>
    </location>
</feature>
<dbReference type="SUPFAM" id="SSF55781">
    <property type="entry name" value="GAF domain-like"/>
    <property type="match status" value="1"/>
</dbReference>
<gene>
    <name evidence="2" type="ORF">CKO43_21345</name>
</gene>
<sequence length="374" mass="41135">MSRSFVPKRALAHLQVLCDAQLPPLEFVPALLDALHAVIPSARNLFDWTDAEGRLLHYFIEGPIDTRIARLYFDEFHNKLETRWMPAFESLRRTPGGVRSALPLMTAEFRQSALYHEIWRPQGFHSRIEGVVRSASGRLLGSLVLYRGPDDPPFDAEEENALAALLPWVARALENTGCAADDEVYVPASEPAEMLLIAPDGSLLQASAGAPRLLLLADGGLSRAALQGSMPARVQRLFARLLLAVRQPPPAGTRPHSRDDASMTITNPNGRFVAVACRLQPFDADAADGVTLLTLQRLEPRSVAVHRVLRQLPLTAFQVHVCAGLHRGRSYAAIADEMHIRSSTVVDHVRKAYRSLGVADAAELRLLVDRRIAG</sequence>
<name>A0ABS1E330_RUBGE</name>
<comment type="caution">
    <text evidence="2">The sequence shown here is derived from an EMBL/GenBank/DDBJ whole genome shotgun (WGS) entry which is preliminary data.</text>
</comment>
<dbReference type="SUPFAM" id="SSF46894">
    <property type="entry name" value="C-terminal effector domain of the bipartite response regulators"/>
    <property type="match status" value="1"/>
</dbReference>
<dbReference type="InterPro" id="IPR016032">
    <property type="entry name" value="Sig_transdc_resp-reg_C-effctor"/>
</dbReference>
<dbReference type="RefSeq" id="WP_200379920.1">
    <property type="nucleotide sequence ID" value="NZ_NRRU01000111.1"/>
</dbReference>
<dbReference type="InterPro" id="IPR000792">
    <property type="entry name" value="Tscrpt_reg_LuxR_C"/>
</dbReference>
<evidence type="ECO:0000313" key="3">
    <source>
        <dbReference type="Proteomes" id="UP001041814"/>
    </source>
</evidence>